<dbReference type="Proteomes" id="UP000306409">
    <property type="component" value="Chromosome"/>
</dbReference>
<organism evidence="1 2">
    <name type="scientific">Ruminiclostridium herbifermentans</name>
    <dbReference type="NCBI Taxonomy" id="2488810"/>
    <lineage>
        <taxon>Bacteria</taxon>
        <taxon>Bacillati</taxon>
        <taxon>Bacillota</taxon>
        <taxon>Clostridia</taxon>
        <taxon>Eubacteriales</taxon>
        <taxon>Oscillospiraceae</taxon>
        <taxon>Ruminiclostridium</taxon>
    </lineage>
</organism>
<dbReference type="RefSeq" id="WP_137698753.1">
    <property type="nucleotide sequence ID" value="NZ_CP061336.1"/>
</dbReference>
<evidence type="ECO:0000313" key="1">
    <source>
        <dbReference type="EMBL" id="QNU66918.1"/>
    </source>
</evidence>
<sequence length="105" mass="12437">MLTDVKTWLETTGYKVAEERFLKPPALPYIIFIDHTDIRGADNKNCIATRQISIELYSDKINHEAEQKVEELLNKKAIHYSKNRTWLQAEMFFQTVYDFNLIEKL</sequence>
<keyword evidence="2" id="KW-1185">Reference proteome</keyword>
<dbReference type="AlphaFoldDB" id="A0A4U7J9E0"/>
<evidence type="ECO:0000313" key="2">
    <source>
        <dbReference type="Proteomes" id="UP000306409"/>
    </source>
</evidence>
<reference evidence="1 2" key="1">
    <citation type="submission" date="2020-09" db="EMBL/GenBank/DDBJ databases">
        <title>Characterization and genome sequencing of Ruminiclostridium sp. nov. MA18.</title>
        <authorList>
            <person name="Rettenmaier R."/>
            <person name="Kowollik M.-L."/>
            <person name="Liebl W."/>
            <person name="Zverlov V."/>
        </authorList>
    </citation>
    <scope>NUCLEOTIDE SEQUENCE [LARGE SCALE GENOMIC DNA]</scope>
    <source>
        <strain evidence="1 2">MA18</strain>
    </source>
</reference>
<dbReference type="OrthoDB" id="2061576at2"/>
<gene>
    <name evidence="1" type="ORF">EHE19_019170</name>
</gene>
<dbReference type="KEGG" id="rher:EHE19_019170"/>
<accession>A0A4U7J9E0</accession>
<dbReference type="EMBL" id="CP061336">
    <property type="protein sequence ID" value="QNU66918.1"/>
    <property type="molecule type" value="Genomic_DNA"/>
</dbReference>
<proteinExistence type="predicted"/>
<protein>
    <submittedName>
        <fullName evidence="1">Uncharacterized protein</fullName>
    </submittedName>
</protein>
<name>A0A4U7J9E0_9FIRM</name>